<reference evidence="2" key="1">
    <citation type="submission" date="2024-04" db="EMBL/GenBank/DDBJ databases">
        <title>Phylogenomic analyses of a clade within the roseobacter group suggest taxonomic reassignments of species of the genera Aestuariivita, Citreicella, Loktanella, Nautella, Pelagibaca, Ruegeria, Thalassobius, Thiobacimonas and Tropicibacter, and the proposal o.</title>
        <authorList>
            <person name="Jeon C.O."/>
        </authorList>
    </citation>
    <scope>NUCLEOTIDE SEQUENCE [LARGE SCALE GENOMIC DNA]</scope>
    <source>
        <strain evidence="2">BS5-3</strain>
    </source>
</reference>
<name>A0ABZ2V8C1_9RHOB</name>
<evidence type="ECO:0000313" key="2">
    <source>
        <dbReference type="Proteomes" id="UP001440612"/>
    </source>
</evidence>
<sequence length="57" mass="6203">MTFADLQADYDPARGLILTLPVNVFDPDNGQFPQRSLTVVINQASGEIQPSLGAFRP</sequence>
<protein>
    <submittedName>
        <fullName evidence="1">Uncharacterized protein</fullName>
    </submittedName>
</protein>
<evidence type="ECO:0000313" key="1">
    <source>
        <dbReference type="EMBL" id="WZC50175.1"/>
    </source>
</evidence>
<organism evidence="1 2">
    <name type="scientific">Yoonia phaeophyticola</name>
    <dbReference type="NCBI Taxonomy" id="3137369"/>
    <lineage>
        <taxon>Bacteria</taxon>
        <taxon>Pseudomonadati</taxon>
        <taxon>Pseudomonadota</taxon>
        <taxon>Alphaproteobacteria</taxon>
        <taxon>Rhodobacterales</taxon>
        <taxon>Paracoccaceae</taxon>
        <taxon>Yoonia</taxon>
    </lineage>
</organism>
<gene>
    <name evidence="1" type="ORF">AABB29_05920</name>
</gene>
<dbReference type="RefSeq" id="WP_341368284.1">
    <property type="nucleotide sequence ID" value="NZ_CP150951.2"/>
</dbReference>
<keyword evidence="2" id="KW-1185">Reference proteome</keyword>
<dbReference type="Proteomes" id="UP001440612">
    <property type="component" value="Chromosome"/>
</dbReference>
<accession>A0ABZ2V8C1</accession>
<dbReference type="EMBL" id="CP150951">
    <property type="protein sequence ID" value="WZC50175.1"/>
    <property type="molecule type" value="Genomic_DNA"/>
</dbReference>
<proteinExistence type="predicted"/>